<evidence type="ECO:0000313" key="11">
    <source>
        <dbReference type="Proteomes" id="UP000318823"/>
    </source>
</evidence>
<feature type="chain" id="PRO_5014531263" evidence="1">
    <location>
        <begin position="23"/>
        <end position="156"/>
    </location>
</feature>
<dbReference type="Proteomes" id="UP000460135">
    <property type="component" value="Unassembled WGS sequence"/>
</dbReference>
<name>A0A139LAB1_BACOV</name>
<evidence type="ECO:0000313" key="9">
    <source>
        <dbReference type="EMBL" id="MDC7958912.1"/>
    </source>
</evidence>
<dbReference type="EMBL" id="VWLX01000003">
    <property type="protein sequence ID" value="KAA3807567.1"/>
    <property type="molecule type" value="Genomic_DNA"/>
</dbReference>
<dbReference type="AlphaFoldDB" id="A0A139LAB1"/>
<evidence type="ECO:0000313" key="6">
    <source>
        <dbReference type="EMBL" id="KAB1320282.1"/>
    </source>
</evidence>
<feature type="domain" description="Lipocalin-like" evidence="2">
    <location>
        <begin position="37"/>
        <end position="133"/>
    </location>
</feature>
<dbReference type="EMBL" id="VWFC01000042">
    <property type="protein sequence ID" value="KAB1320282.1"/>
    <property type="molecule type" value="Genomic_DNA"/>
</dbReference>
<dbReference type="Proteomes" id="UP000473905">
    <property type="component" value="Unassembled WGS sequence"/>
</dbReference>
<dbReference type="EMBL" id="VWFO01000016">
    <property type="protein sequence ID" value="KAA4663654.1"/>
    <property type="molecule type" value="Genomic_DNA"/>
</dbReference>
<proteinExistence type="predicted"/>
<keyword evidence="1" id="KW-0732">Signal</keyword>
<protein>
    <submittedName>
        <fullName evidence="9">Lipocalin family protein</fullName>
    </submittedName>
</protein>
<dbReference type="Proteomes" id="UP001219389">
    <property type="component" value="Unassembled WGS sequence"/>
</dbReference>
<reference evidence="10" key="4">
    <citation type="submission" date="2019-07" db="EMBL/GenBank/DDBJ databases">
        <authorList>
            <person name="Ross B.D."/>
            <person name="Verster A.J."/>
            <person name="Radey M.C."/>
            <person name="Schmidtke D.T."/>
            <person name="Pope C.E."/>
            <person name="Hoffman L.R."/>
            <person name="Hajjar A."/>
            <person name="Peterson S.B."/>
            <person name="Borenstein E."/>
            <person name="Mougous J.D."/>
        </authorList>
    </citation>
    <scope>NUCLEOTIDE SEQUENCE</scope>
    <source>
        <strain evidence="10">3725 D1 iv</strain>
    </source>
</reference>
<dbReference type="STRING" id="28116.Bovatus_03318"/>
<reference evidence="9" key="5">
    <citation type="submission" date="2022-10" db="EMBL/GenBank/DDBJ databases">
        <title>Human gut microbiome strain richness.</title>
        <authorList>
            <person name="Chen-Liaw A."/>
        </authorList>
    </citation>
    <scope>NUCLEOTIDE SEQUENCE</scope>
    <source>
        <strain evidence="8">BSD2780120875st1_E1_BSD2780120875_150330</strain>
        <strain evidence="7">F7_m1001271B151109d0_201107</strain>
        <strain evidence="9">RTP21484st1_H8_RTP21484_190118</strain>
    </source>
</reference>
<evidence type="ECO:0000313" key="8">
    <source>
        <dbReference type="EMBL" id="MDC2744105.1"/>
    </source>
</evidence>
<keyword evidence="15" id="KW-1185">Reference proteome</keyword>
<dbReference type="KEGG" id="boa:Bovatus_03318"/>
<dbReference type="Proteomes" id="UP000435985">
    <property type="component" value="Unassembled WGS sequence"/>
</dbReference>
<evidence type="ECO:0000313" key="14">
    <source>
        <dbReference type="Proteomes" id="UP000460135"/>
    </source>
</evidence>
<gene>
    <name evidence="10" type="ORF">DYI28_18000</name>
    <name evidence="6" type="ORF">F3B53_23395</name>
    <name evidence="5" type="ORF">F3B98_14090</name>
    <name evidence="4" type="ORF">F3D66_18565</name>
    <name evidence="3" type="ORF">F3F51_04590</name>
    <name evidence="7" type="ORF">PO240_19860</name>
    <name evidence="8" type="ORF">PO382_17955</name>
    <name evidence="9" type="ORF">PQ628_11905</name>
</gene>
<dbReference type="EMBL" id="CP041395">
    <property type="protein sequence ID" value="QDM10439.1"/>
    <property type="molecule type" value="Genomic_DNA"/>
</dbReference>
<evidence type="ECO:0000313" key="10">
    <source>
        <dbReference type="EMBL" id="QDM10439.1"/>
    </source>
</evidence>
<reference evidence="11" key="1">
    <citation type="journal article" date="2018" name="J. Anim. Genet.">
        <title>Acquired interbacterial defense systems protect against interspecies antagonism in the human gut microbiome.</title>
        <authorList>
            <person name="Ross B.D."/>
            <person name="Verster A.J."/>
            <person name="Radey M.C."/>
            <person name="Schmidtke D.T."/>
            <person name="Pope C.E."/>
            <person name="Hoffman L.R."/>
            <person name="Hajjar A."/>
            <person name="Peterson S.B."/>
            <person name="Borenstein E."/>
            <person name="Mougous J."/>
        </authorList>
    </citation>
    <scope>NUCLEOTIDE SEQUENCE [LARGE SCALE GENOMIC DNA]</scope>
    <source>
        <strain evidence="11">3725 D1 iv</strain>
    </source>
</reference>
<feature type="signal peptide" evidence="1">
    <location>
        <begin position="1"/>
        <end position="22"/>
    </location>
</feature>
<dbReference type="Proteomes" id="UP000318823">
    <property type="component" value="Chromosome"/>
</dbReference>
<dbReference type="GeneID" id="29454176"/>
<dbReference type="RefSeq" id="WP_004307810.1">
    <property type="nucleotide sequence ID" value="NZ_BAABYJ010000001.1"/>
</dbReference>
<evidence type="ECO:0000313" key="4">
    <source>
        <dbReference type="EMBL" id="KAA4094192.1"/>
    </source>
</evidence>
<dbReference type="Pfam" id="PF13648">
    <property type="entry name" value="Lipocalin_4"/>
    <property type="match status" value="1"/>
</dbReference>
<evidence type="ECO:0000313" key="16">
    <source>
        <dbReference type="Proteomes" id="UP001215078"/>
    </source>
</evidence>
<evidence type="ECO:0000313" key="5">
    <source>
        <dbReference type="EMBL" id="KAA4663654.1"/>
    </source>
</evidence>
<dbReference type="EMBL" id="JAQNZF010000026">
    <property type="protein sequence ID" value="MDC2744105.1"/>
    <property type="molecule type" value="Genomic_DNA"/>
</dbReference>
<accession>A0A139LAB1</accession>
<evidence type="ECO:0000256" key="1">
    <source>
        <dbReference type="SAM" id="SignalP"/>
    </source>
</evidence>
<evidence type="ECO:0000313" key="13">
    <source>
        <dbReference type="Proteomes" id="UP000435985"/>
    </source>
</evidence>
<reference evidence="10" key="2">
    <citation type="journal article" date="2018" name="Nature">
        <title>Human gut bacteria contain acquired interbacterial defence systems.</title>
        <authorList>
            <person name="Ross B.D."/>
            <person name="Verster A.J."/>
            <person name="Radey M.C."/>
            <person name="Schmidtke D.T."/>
            <person name="Pope C.E."/>
            <person name="Hoffman L.R."/>
            <person name="Hajjar A."/>
            <person name="Peterson S.B."/>
            <person name="Borenstein E."/>
            <person name="Mougous J."/>
        </authorList>
    </citation>
    <scope>NUCLEOTIDE SEQUENCE</scope>
    <source>
        <strain evidence="10">3725 D1 iv</strain>
    </source>
</reference>
<evidence type="ECO:0000313" key="15">
    <source>
        <dbReference type="Proteomes" id="UP000473905"/>
    </source>
</evidence>
<dbReference type="Proteomes" id="UP001214017">
    <property type="component" value="Unassembled WGS sequence"/>
</dbReference>
<dbReference type="Proteomes" id="UP000375690">
    <property type="component" value="Unassembled WGS sequence"/>
</dbReference>
<sequence>MKTIWKATVCIVAVLLSFSIYSCGDDDDDAVGSRDLLLGTWNGVYYLSQEWEDGEKVSDSKEDFVNGTNRYSIEFKEDGTYVEKDVYNSSGSTNYYHGTWSYSGNKLTLIDTEEDNYTEVWTVTTMTENELVYELREKEKEDGTTYEYYEQHAFTR</sequence>
<dbReference type="EMBL" id="JAQNWR010000016">
    <property type="protein sequence ID" value="MDC2410131.1"/>
    <property type="molecule type" value="Genomic_DNA"/>
</dbReference>
<evidence type="ECO:0000313" key="7">
    <source>
        <dbReference type="EMBL" id="MDC2410131.1"/>
    </source>
</evidence>
<organism evidence="9 16">
    <name type="scientific">Bacteroides ovatus</name>
    <dbReference type="NCBI Taxonomy" id="28116"/>
    <lineage>
        <taxon>Bacteria</taxon>
        <taxon>Pseudomonadati</taxon>
        <taxon>Bacteroidota</taxon>
        <taxon>Bacteroidia</taxon>
        <taxon>Bacteroidales</taxon>
        <taxon>Bacteroidaceae</taxon>
        <taxon>Bacteroides</taxon>
    </lineage>
</organism>
<reference evidence="12 13" key="3">
    <citation type="journal article" date="2019" name="Nat. Med.">
        <title>A library of human gut bacterial isolates paired with longitudinal multiomics data enables mechanistic microbiome research.</title>
        <authorList>
            <person name="Poyet M."/>
            <person name="Groussin M."/>
            <person name="Gibbons S.M."/>
            <person name="Avila-Pacheco J."/>
            <person name="Jiang X."/>
            <person name="Kearney S.M."/>
            <person name="Perrotta A.R."/>
            <person name="Berdy B."/>
            <person name="Zhao S."/>
            <person name="Lieberman T.D."/>
            <person name="Swanson P.K."/>
            <person name="Smith M."/>
            <person name="Roesemann S."/>
            <person name="Alexander J.E."/>
            <person name="Rich S.A."/>
            <person name="Livny J."/>
            <person name="Vlamakis H."/>
            <person name="Clish C."/>
            <person name="Bullock K."/>
            <person name="Deik A."/>
            <person name="Scott J."/>
            <person name="Pierce K.A."/>
            <person name="Xavier R.J."/>
            <person name="Alm E.J."/>
        </authorList>
    </citation>
    <scope>NUCLEOTIDE SEQUENCE [LARGE SCALE GENOMIC DNA]</scope>
    <source>
        <strain evidence="4 15">BIOML-A134</strain>
        <strain evidence="5 13">BIOML-A14</strain>
        <strain evidence="3 14">BIOML-A183</strain>
        <strain evidence="6 12">BIOML-A2</strain>
    </source>
</reference>
<evidence type="ECO:0000313" key="12">
    <source>
        <dbReference type="Proteomes" id="UP000375690"/>
    </source>
</evidence>
<dbReference type="EMBL" id="VWKB01000026">
    <property type="protein sequence ID" value="KAA4094192.1"/>
    <property type="molecule type" value="Genomic_DNA"/>
</dbReference>
<dbReference type="InterPro" id="IPR024311">
    <property type="entry name" value="Lipocalin-like"/>
</dbReference>
<dbReference type="PROSITE" id="PS51257">
    <property type="entry name" value="PROKAR_LIPOPROTEIN"/>
    <property type="match status" value="1"/>
</dbReference>
<evidence type="ECO:0000259" key="2">
    <source>
        <dbReference type="Pfam" id="PF13648"/>
    </source>
</evidence>
<dbReference type="Proteomes" id="UP001215078">
    <property type="component" value="Unassembled WGS sequence"/>
</dbReference>
<evidence type="ECO:0000313" key="3">
    <source>
        <dbReference type="EMBL" id="KAA3807567.1"/>
    </source>
</evidence>
<dbReference type="EMBL" id="JAQQPO010000012">
    <property type="protein sequence ID" value="MDC7958912.1"/>
    <property type="molecule type" value="Genomic_DNA"/>
</dbReference>